<dbReference type="FunFam" id="3.40.50.720:FF:000173">
    <property type="entry name" value="3-oxoacyl-[acyl-carrier protein] reductase"/>
    <property type="match status" value="1"/>
</dbReference>
<dbReference type="PANTHER" id="PTHR42760">
    <property type="entry name" value="SHORT-CHAIN DEHYDROGENASES/REDUCTASES FAMILY MEMBER"/>
    <property type="match status" value="1"/>
</dbReference>
<dbReference type="InterPro" id="IPR057326">
    <property type="entry name" value="KR_dom"/>
</dbReference>
<evidence type="ECO:0000256" key="2">
    <source>
        <dbReference type="ARBA" id="ARBA00023002"/>
    </source>
</evidence>
<evidence type="ECO:0000256" key="1">
    <source>
        <dbReference type="ARBA" id="ARBA00006484"/>
    </source>
</evidence>
<dbReference type="PANTHER" id="PTHR42760:SF40">
    <property type="entry name" value="3-OXOACYL-[ACYL-CARRIER-PROTEIN] REDUCTASE, CHLOROPLASTIC"/>
    <property type="match status" value="1"/>
</dbReference>
<dbReference type="EC" id="1.1.1.100" evidence="4"/>
<reference evidence="4 5" key="1">
    <citation type="submission" date="2017-06" db="EMBL/GenBank/DDBJ databases">
        <authorList>
            <person name="Kim H.J."/>
            <person name="Triplett B.A."/>
        </authorList>
    </citation>
    <scope>NUCLEOTIDE SEQUENCE [LARGE SCALE GENOMIC DNA]</scope>
    <source>
        <strain evidence="4">FRACA_ARgP5</strain>
    </source>
</reference>
<evidence type="ECO:0000313" key="5">
    <source>
        <dbReference type="Proteomes" id="UP000234331"/>
    </source>
</evidence>
<gene>
    <name evidence="4" type="primary">fabG</name>
    <name evidence="4" type="ORF">FRACA_1950014</name>
</gene>
<name>A0A2I2KPG7_9ACTN</name>
<dbReference type="PRINTS" id="PR00080">
    <property type="entry name" value="SDRFAMILY"/>
</dbReference>
<dbReference type="AlphaFoldDB" id="A0A2I2KPG7"/>
<feature type="domain" description="Ketoreductase" evidence="3">
    <location>
        <begin position="21"/>
        <end position="194"/>
    </location>
</feature>
<dbReference type="InterPro" id="IPR036291">
    <property type="entry name" value="NAD(P)-bd_dom_sf"/>
</dbReference>
<evidence type="ECO:0000313" key="4">
    <source>
        <dbReference type="EMBL" id="SNQ47561.1"/>
    </source>
</evidence>
<dbReference type="EMBL" id="FZMO01000107">
    <property type="protein sequence ID" value="SNQ47561.1"/>
    <property type="molecule type" value="Genomic_DNA"/>
</dbReference>
<keyword evidence="5" id="KW-1185">Reference proteome</keyword>
<dbReference type="Pfam" id="PF13561">
    <property type="entry name" value="adh_short_C2"/>
    <property type="match status" value="1"/>
</dbReference>
<dbReference type="Gene3D" id="3.40.50.720">
    <property type="entry name" value="NAD(P)-binding Rossmann-like Domain"/>
    <property type="match status" value="1"/>
</dbReference>
<dbReference type="GO" id="GO:0030497">
    <property type="term" value="P:fatty acid elongation"/>
    <property type="evidence" value="ECO:0007669"/>
    <property type="project" value="TreeGrafter"/>
</dbReference>
<sequence>MNVRIPYRTATIPAMVENEGRVALVTGGNRGIGAACALALAAAGNRVAVGSRGGSAPEGMLGVRLDVTNTESVDKAFTEIEGELGPVEIVVSNAGIVRDTLLATMSEDAFQEVVDTNLLGAYRVVKRATRPMMRLRRGRLIFVSSVVASVGGPGQSNYAASKAGLIGFARSLARELAPRNITANVVAPGPIRTDMTDALTDAQREALTAAVPGGRMGEPEDVAALVAFLASPAASYVNGALIPVDGGLSMGH</sequence>
<dbReference type="Proteomes" id="UP000234331">
    <property type="component" value="Unassembled WGS sequence"/>
</dbReference>
<accession>A0A2I2KPG7</accession>
<dbReference type="SUPFAM" id="SSF51735">
    <property type="entry name" value="NAD(P)-binding Rossmann-fold domains"/>
    <property type="match status" value="1"/>
</dbReference>
<dbReference type="GO" id="GO:0004316">
    <property type="term" value="F:3-oxoacyl-[acyl-carrier-protein] reductase (NADPH) activity"/>
    <property type="evidence" value="ECO:0007669"/>
    <property type="project" value="UniProtKB-EC"/>
</dbReference>
<protein>
    <submittedName>
        <fullName evidence="4">3-oxoacyl-(Acyl-carrier-protein) reductase FabG</fullName>
        <ecNumber evidence="4">1.1.1.100</ecNumber>
    </submittedName>
</protein>
<evidence type="ECO:0000259" key="3">
    <source>
        <dbReference type="SMART" id="SM00822"/>
    </source>
</evidence>
<dbReference type="InterPro" id="IPR002347">
    <property type="entry name" value="SDR_fam"/>
</dbReference>
<dbReference type="PROSITE" id="PS00061">
    <property type="entry name" value="ADH_SHORT"/>
    <property type="match status" value="1"/>
</dbReference>
<dbReference type="InterPro" id="IPR020904">
    <property type="entry name" value="Sc_DH/Rdtase_CS"/>
</dbReference>
<proteinExistence type="inferred from homology"/>
<comment type="similarity">
    <text evidence="1">Belongs to the short-chain dehydrogenases/reductases (SDR) family.</text>
</comment>
<keyword evidence="2 4" id="KW-0560">Oxidoreductase</keyword>
<dbReference type="SMART" id="SM00822">
    <property type="entry name" value="PKS_KR"/>
    <property type="match status" value="1"/>
</dbReference>
<dbReference type="PRINTS" id="PR00081">
    <property type="entry name" value="GDHRDH"/>
</dbReference>
<organism evidence="4 5">
    <name type="scientific">Frankia canadensis</name>
    <dbReference type="NCBI Taxonomy" id="1836972"/>
    <lineage>
        <taxon>Bacteria</taxon>
        <taxon>Bacillati</taxon>
        <taxon>Actinomycetota</taxon>
        <taxon>Actinomycetes</taxon>
        <taxon>Frankiales</taxon>
        <taxon>Frankiaceae</taxon>
        <taxon>Frankia</taxon>
    </lineage>
</organism>
<dbReference type="NCBIfam" id="NF009466">
    <property type="entry name" value="PRK12826.1-2"/>
    <property type="match status" value="1"/>
</dbReference>